<comment type="caution">
    <text evidence="1">The sequence shown here is derived from an EMBL/GenBank/DDBJ whole genome shotgun (WGS) entry which is preliminary data.</text>
</comment>
<sequence>MKAIEIRKAEEGNLKQVNLDIPRGKITVFTGISGSGKSTLVDTIFQECGRQYLETIGLEGIRKPKVESIRNLSPAVQIGQHDKNRNPRSTVGTKTDIYTDLRMIYEKLGERICPHCGETVSAADCREETVRSDGQFHVYMDCNRCGQRMDKLTRTHFSYNTKEGACTRCEGLGHVLSLLPERCVDESLSPEKGGILYWVQSGYLAYQVDVLYKAFRHYGVSVKPDTPIREYGEGRRTILLHGTDSAEAKRFFPQIVPPKTAGSGKFEGVYTTLWRRISEKGGESKEGEVFFDSVVCPECAGERLNEQARSVTVGHTRLPQLARLSFEELRDWIAKLNESLGAAQREPARIYLNDLNTKLGRLMRTGLGYLSIDRQMMTLSGGESQRVRMAAALDSDMTGILYVFDEPTAGLHPRDTEGVIAMLYRLRDLGNTVIVIEHDTDMMKAADYLVDMGPGAGRHGGEVIATGTLDELKKQRGSVTGQYLNGIAEASPNGRGSDAATGSGAGEQEPKKPVRAKPNPNPSRDETERLGADGAWIQIEGATLHNLNNVSVRFPTEKLTAVTGVSGSGKSSLIFGVLAESGAHPAADAISGLDRFDRIVSIRQAQISRMKRSNVATYCDVYTDIRKLFGSLEPSKAAGLSARSFSFNMAGGRCENCEGLGTVTSNMLFFQNIEVVCPVCGGRQFQNDVLAVEYRGYSIHDVLRASVEEAAELFAGRSGIMRTLHLLREVGLGYLELGQTLTTLSGGEGQRLKLATELLGTTGKRVLYLMDEPTSGLHPLDTEHFLTLLRRMVQAGHTILIVEHNLQVIRAADWIVDLGPEGGVNGGQLVFEGTPQDMKLSGTTATAEHLRKDG</sequence>
<evidence type="ECO:0000313" key="2">
    <source>
        <dbReference type="Proteomes" id="UP001380953"/>
    </source>
</evidence>
<accession>A0ACC6PGU9</accession>
<dbReference type="EMBL" id="JBBKAR010000050">
    <property type="protein sequence ID" value="MEJ8306137.1"/>
    <property type="molecule type" value="Genomic_DNA"/>
</dbReference>
<dbReference type="Proteomes" id="UP001380953">
    <property type="component" value="Unassembled WGS sequence"/>
</dbReference>
<evidence type="ECO:0000313" key="1">
    <source>
        <dbReference type="EMBL" id="MEJ8306137.1"/>
    </source>
</evidence>
<gene>
    <name evidence="1" type="ORF">WKI47_19725</name>
</gene>
<name>A0ACC6PGU9_9BACL</name>
<organism evidence="1 2">
    <name type="scientific">Saccharibacillus sacchari</name>
    <dbReference type="NCBI Taxonomy" id="456493"/>
    <lineage>
        <taxon>Bacteria</taxon>
        <taxon>Bacillati</taxon>
        <taxon>Bacillota</taxon>
        <taxon>Bacilli</taxon>
        <taxon>Bacillales</taxon>
        <taxon>Paenibacillaceae</taxon>
        <taxon>Saccharibacillus</taxon>
    </lineage>
</organism>
<reference evidence="1" key="1">
    <citation type="submission" date="2024-03" db="EMBL/GenBank/DDBJ databases">
        <title>Whole genome sequecning of epiphytes from Marcgravia umbellata leaves.</title>
        <authorList>
            <person name="Kumar G."/>
            <person name="Savka M.A."/>
        </authorList>
    </citation>
    <scope>NUCLEOTIDE SEQUENCE</scope>
    <source>
        <strain evidence="1">RIT_BL5</strain>
    </source>
</reference>
<protein>
    <submittedName>
        <fullName evidence="1">Excinuclease ABC subunit UvrA</fullName>
    </submittedName>
</protein>
<proteinExistence type="predicted"/>
<keyword evidence="2" id="KW-1185">Reference proteome</keyword>